<dbReference type="InterPro" id="IPR010998">
    <property type="entry name" value="Integrase_recombinase_N"/>
</dbReference>
<dbReference type="Pfam" id="PF00589">
    <property type="entry name" value="Phage_integrase"/>
    <property type="match status" value="1"/>
</dbReference>
<evidence type="ECO:0000259" key="6">
    <source>
        <dbReference type="PROSITE" id="PS51898"/>
    </source>
</evidence>
<evidence type="ECO:0000256" key="3">
    <source>
        <dbReference type="ARBA" id="ARBA00023125"/>
    </source>
</evidence>
<dbReference type="InterPro" id="IPR011010">
    <property type="entry name" value="DNA_brk_join_enz"/>
</dbReference>
<feature type="domain" description="Tyr recombinase" evidence="6">
    <location>
        <begin position="214"/>
        <end position="388"/>
    </location>
</feature>
<evidence type="ECO:0000256" key="4">
    <source>
        <dbReference type="ARBA" id="ARBA00023172"/>
    </source>
</evidence>
<dbReference type="Pfam" id="PF22022">
    <property type="entry name" value="Phage_int_M"/>
    <property type="match status" value="1"/>
</dbReference>
<keyword evidence="4" id="KW-0233">DNA recombination</keyword>
<dbReference type="Gene3D" id="1.10.443.10">
    <property type="entry name" value="Intergrase catalytic core"/>
    <property type="match status" value="1"/>
</dbReference>
<accession>A0ABS5IH99</accession>
<name>A0ABS5IH99_9PROT</name>
<dbReference type="Proteomes" id="UP000680714">
    <property type="component" value="Unassembled WGS sequence"/>
</dbReference>
<sequence length="398" mass="44834">MARTSNRLTAMTVQKAKEPGRYADGGGLYLQIGPTGGKSWLFRYTRQGKAREMGLGALNVLSLAEAREAAASVRRTLAAGHDPLDVRKAERQQQETQASNGMTFSECASAYIEAHKSGWRNEKHVAQWSSTIKTYAAPIFGTLPVQAINLEMVLKVLEPIWHTKPETAARLRGRIEAVLDWAAVRGHRSSDNPARWKGHLDKLLPPRSKVQSVQHHPALPYEEIGAFMSELRQREEGAARALEFTILTASRTSEALNARWDEFDLNAKVWRIPGKRMKAGKDHRIPLSEAAMTILTRTAEIRQSAFVFPGQRKERPLSNMVFLQLLKRMKRPDLTTHGFRSTFRDWAAERTAFSREVAEMALAHTIGDKVEAAYRRGDLFEKRRELMASWADFCSIGD</sequence>
<dbReference type="PROSITE" id="PS51900">
    <property type="entry name" value="CB"/>
    <property type="match status" value="1"/>
</dbReference>
<evidence type="ECO:0000313" key="9">
    <source>
        <dbReference type="Proteomes" id="UP000680714"/>
    </source>
</evidence>
<organism evidence="8 9">
    <name type="scientific">Magnetospirillum sulfuroxidans</name>
    <dbReference type="NCBI Taxonomy" id="611300"/>
    <lineage>
        <taxon>Bacteria</taxon>
        <taxon>Pseudomonadati</taxon>
        <taxon>Pseudomonadota</taxon>
        <taxon>Alphaproteobacteria</taxon>
        <taxon>Rhodospirillales</taxon>
        <taxon>Rhodospirillaceae</taxon>
        <taxon>Magnetospirillum</taxon>
    </lineage>
</organism>
<dbReference type="InterPro" id="IPR038488">
    <property type="entry name" value="Integrase_DNA-bd_sf"/>
</dbReference>
<comment type="similarity">
    <text evidence="1">Belongs to the 'phage' integrase family.</text>
</comment>
<evidence type="ECO:0000313" key="8">
    <source>
        <dbReference type="EMBL" id="MBR9973572.1"/>
    </source>
</evidence>
<proteinExistence type="inferred from homology"/>
<dbReference type="PANTHER" id="PTHR30629">
    <property type="entry name" value="PROPHAGE INTEGRASE"/>
    <property type="match status" value="1"/>
</dbReference>
<dbReference type="InterPro" id="IPR050808">
    <property type="entry name" value="Phage_Integrase"/>
</dbReference>
<protein>
    <submittedName>
        <fullName evidence="8">Integrase arm-type DNA-binding domain-containing protein</fullName>
    </submittedName>
</protein>
<dbReference type="PROSITE" id="PS51898">
    <property type="entry name" value="TYR_RECOMBINASE"/>
    <property type="match status" value="1"/>
</dbReference>
<dbReference type="RefSeq" id="WP_211551433.1">
    <property type="nucleotide sequence ID" value="NZ_JAGTUF010000026.1"/>
</dbReference>
<keyword evidence="3 5" id="KW-0238">DNA-binding</keyword>
<dbReference type="InterPro" id="IPR044068">
    <property type="entry name" value="CB"/>
</dbReference>
<dbReference type="InterPro" id="IPR013762">
    <property type="entry name" value="Integrase-like_cat_sf"/>
</dbReference>
<dbReference type="InterPro" id="IPR025166">
    <property type="entry name" value="Integrase_DNA_bind_dom"/>
</dbReference>
<feature type="domain" description="Core-binding (CB)" evidence="7">
    <location>
        <begin position="102"/>
        <end position="183"/>
    </location>
</feature>
<dbReference type="PANTHER" id="PTHR30629:SF2">
    <property type="entry name" value="PROPHAGE INTEGRASE INTS-RELATED"/>
    <property type="match status" value="1"/>
</dbReference>
<dbReference type="Gene3D" id="1.10.150.130">
    <property type="match status" value="1"/>
</dbReference>
<dbReference type="EMBL" id="JAGTUF010000026">
    <property type="protein sequence ID" value="MBR9973572.1"/>
    <property type="molecule type" value="Genomic_DNA"/>
</dbReference>
<dbReference type="SUPFAM" id="SSF56349">
    <property type="entry name" value="DNA breaking-rejoining enzymes"/>
    <property type="match status" value="1"/>
</dbReference>
<dbReference type="GO" id="GO:0003677">
    <property type="term" value="F:DNA binding"/>
    <property type="evidence" value="ECO:0007669"/>
    <property type="project" value="UniProtKB-KW"/>
</dbReference>
<reference evidence="8 9" key="1">
    <citation type="submission" date="2021-04" db="EMBL/GenBank/DDBJ databases">
        <title>Magnetospirillum sulfuroxidans sp. nov., a facultative chemolithoautotrophic sulfur-oxidizing alphaproteobacterium isolated from freshwater sediment and proposals for Paramagetospirillum gen. nov., and Magnetospirillaceae fam. nov.</title>
        <authorList>
            <person name="Koziaeva V."/>
            <person name="Geelhoed J.S."/>
            <person name="Sorokin D.Y."/>
            <person name="Grouzdev D.S."/>
        </authorList>
    </citation>
    <scope>NUCLEOTIDE SEQUENCE [LARGE SCALE GENOMIC DNA]</scope>
    <source>
        <strain evidence="8 9">J10</strain>
    </source>
</reference>
<comment type="caution">
    <text evidence="8">The sequence shown here is derived from an EMBL/GenBank/DDBJ whole genome shotgun (WGS) entry which is preliminary data.</text>
</comment>
<evidence type="ECO:0000256" key="2">
    <source>
        <dbReference type="ARBA" id="ARBA00022908"/>
    </source>
</evidence>
<gene>
    <name evidence="8" type="ORF">KEC16_17730</name>
</gene>
<dbReference type="InterPro" id="IPR002104">
    <property type="entry name" value="Integrase_catalytic"/>
</dbReference>
<dbReference type="InterPro" id="IPR053876">
    <property type="entry name" value="Phage_int_M"/>
</dbReference>
<keyword evidence="9" id="KW-1185">Reference proteome</keyword>
<dbReference type="Gene3D" id="3.30.160.390">
    <property type="entry name" value="Integrase, DNA-binding domain"/>
    <property type="match status" value="1"/>
</dbReference>
<dbReference type="CDD" id="cd00801">
    <property type="entry name" value="INT_P4_C"/>
    <property type="match status" value="1"/>
</dbReference>
<evidence type="ECO:0000256" key="5">
    <source>
        <dbReference type="PROSITE-ProRule" id="PRU01248"/>
    </source>
</evidence>
<evidence type="ECO:0000256" key="1">
    <source>
        <dbReference type="ARBA" id="ARBA00008857"/>
    </source>
</evidence>
<keyword evidence="2" id="KW-0229">DNA integration</keyword>
<dbReference type="Pfam" id="PF13356">
    <property type="entry name" value="Arm-DNA-bind_3"/>
    <property type="match status" value="1"/>
</dbReference>
<evidence type="ECO:0000259" key="7">
    <source>
        <dbReference type="PROSITE" id="PS51900"/>
    </source>
</evidence>